<dbReference type="InParanoid" id="A0A409YRH8"/>
<evidence type="ECO:0000313" key="2">
    <source>
        <dbReference type="EMBL" id="PPR05617.1"/>
    </source>
</evidence>
<gene>
    <name evidence="2" type="ORF">CVT26_009138</name>
</gene>
<protein>
    <recommendedName>
        <fullName evidence="1">Protein kinase domain-containing protein</fullName>
    </recommendedName>
</protein>
<evidence type="ECO:0000259" key="1">
    <source>
        <dbReference type="PROSITE" id="PS50011"/>
    </source>
</evidence>
<reference evidence="2 3" key="1">
    <citation type="journal article" date="2018" name="Evol. Lett.">
        <title>Horizontal gene cluster transfer increased hallucinogenic mushroom diversity.</title>
        <authorList>
            <person name="Reynolds H.T."/>
            <person name="Vijayakumar V."/>
            <person name="Gluck-Thaler E."/>
            <person name="Korotkin H.B."/>
            <person name="Matheny P.B."/>
            <person name="Slot J.C."/>
        </authorList>
    </citation>
    <scope>NUCLEOTIDE SEQUENCE [LARGE SCALE GENOMIC DNA]</scope>
    <source>
        <strain evidence="2 3">SRW20</strain>
    </source>
</reference>
<dbReference type="Proteomes" id="UP000284706">
    <property type="component" value="Unassembled WGS sequence"/>
</dbReference>
<comment type="caution">
    <text evidence="2">The sequence shown here is derived from an EMBL/GenBank/DDBJ whole genome shotgun (WGS) entry which is preliminary data.</text>
</comment>
<dbReference type="OrthoDB" id="3224178at2759"/>
<dbReference type="InterPro" id="IPR000719">
    <property type="entry name" value="Prot_kinase_dom"/>
</dbReference>
<keyword evidence="3" id="KW-1185">Reference proteome</keyword>
<dbReference type="GO" id="GO:0005524">
    <property type="term" value="F:ATP binding"/>
    <property type="evidence" value="ECO:0007669"/>
    <property type="project" value="InterPro"/>
</dbReference>
<feature type="domain" description="Protein kinase" evidence="1">
    <location>
        <begin position="98"/>
        <end position="330"/>
    </location>
</feature>
<name>A0A409YRH8_9AGAR</name>
<sequence>MGDLQSSNCDSGRMIEAVTSVSLPKSLENWDITDIDDPEALSRDFLMCREAWNSLGPFFASKGYNLYKTRPKGSNLDSPIVKEPVPEKVEYPYAPLVFGKEQNMSFGSGSGVQSNYLCAGAGHLISYLQAVRVWPAVDIHGRHVVIKVVADDRPSHELEILEFLNSKQARSDPRNHTIPVIEFLRYDKFVFVVMPRQDAVSYRIYRWGQAFWPDFGTVQELLHLTHSFLEVFDFLHENRIIHGDFLEQNTAMNVLYPDGHWYIKGLRKPSYTRYALLDFGFSLKYPQEKSLEDIQVTRDYNFLRRSIPHPGTPYNPFKVDIIGVHQYFVH</sequence>
<dbReference type="PROSITE" id="PS50011">
    <property type="entry name" value="PROTEIN_KINASE_DOM"/>
    <property type="match status" value="1"/>
</dbReference>
<dbReference type="EMBL" id="NHYE01000456">
    <property type="protein sequence ID" value="PPR05617.1"/>
    <property type="molecule type" value="Genomic_DNA"/>
</dbReference>
<dbReference type="SUPFAM" id="SSF56112">
    <property type="entry name" value="Protein kinase-like (PK-like)"/>
    <property type="match status" value="1"/>
</dbReference>
<dbReference type="GO" id="GO:0004672">
    <property type="term" value="F:protein kinase activity"/>
    <property type="evidence" value="ECO:0007669"/>
    <property type="project" value="InterPro"/>
</dbReference>
<dbReference type="AlphaFoldDB" id="A0A409YRH8"/>
<organism evidence="2 3">
    <name type="scientific">Gymnopilus dilepis</name>
    <dbReference type="NCBI Taxonomy" id="231916"/>
    <lineage>
        <taxon>Eukaryota</taxon>
        <taxon>Fungi</taxon>
        <taxon>Dikarya</taxon>
        <taxon>Basidiomycota</taxon>
        <taxon>Agaricomycotina</taxon>
        <taxon>Agaricomycetes</taxon>
        <taxon>Agaricomycetidae</taxon>
        <taxon>Agaricales</taxon>
        <taxon>Agaricineae</taxon>
        <taxon>Hymenogastraceae</taxon>
        <taxon>Gymnopilus</taxon>
    </lineage>
</organism>
<dbReference type="Gene3D" id="3.30.200.20">
    <property type="entry name" value="Phosphorylase Kinase, domain 1"/>
    <property type="match status" value="1"/>
</dbReference>
<dbReference type="Gene3D" id="1.10.510.10">
    <property type="entry name" value="Transferase(Phosphotransferase) domain 1"/>
    <property type="match status" value="1"/>
</dbReference>
<dbReference type="InterPro" id="IPR011009">
    <property type="entry name" value="Kinase-like_dom_sf"/>
</dbReference>
<accession>A0A409YRH8</accession>
<proteinExistence type="predicted"/>
<evidence type="ECO:0000313" key="3">
    <source>
        <dbReference type="Proteomes" id="UP000284706"/>
    </source>
</evidence>